<dbReference type="GO" id="GO:0006508">
    <property type="term" value="P:proteolysis"/>
    <property type="evidence" value="ECO:0007669"/>
    <property type="project" value="InterPro"/>
</dbReference>
<feature type="transmembrane region" description="Helical" evidence="1">
    <location>
        <begin position="62"/>
        <end position="80"/>
    </location>
</feature>
<reference evidence="3 5" key="2">
    <citation type="submission" date="2019-07" db="EMBL/GenBank/DDBJ databases">
        <authorList>
            <person name="Hibberd C M."/>
            <person name="Gehrig L. J."/>
            <person name="Chang H.-W."/>
            <person name="Venkatesh S."/>
        </authorList>
    </citation>
    <scope>NUCLEOTIDE SEQUENCE [LARGE SCALE GENOMIC DNA]</scope>
    <source>
        <strain evidence="3">Dorea_longicatena_SSTS_Bg7063</strain>
    </source>
</reference>
<sequence length="276" mass="31310">MYYELYVDVFFMVNFTMDAILLILLKKLLACPAGYGRVFAGAATGAAMTCIAIVIFRKTPVLRFVVFHGVINVVMMKAGLGIKWGRELFRGWVLLYIESFLLGGVFQFVQQYIRRGSMFFLLAVISYYLVSVIWKIILFFSEKGNRYCEVEVFFGEKNDRLRGLIDTGNTLSDTISNDPVSIIDRASVRRLTEEKKPERFRYISYHSIGKKEGVMPAFRLDKMQIIRDGNKINVEHPLVAVSEEELGSENYQMIINPDILTGGKKNGDKSGSSTSV</sequence>
<dbReference type="Pfam" id="PF03419">
    <property type="entry name" value="Peptidase_U4"/>
    <property type="match status" value="1"/>
</dbReference>
<evidence type="ECO:0000313" key="4">
    <source>
        <dbReference type="Proteomes" id="UP000095485"/>
    </source>
</evidence>
<feature type="transmembrane region" description="Helical" evidence="1">
    <location>
        <begin position="37"/>
        <end position="56"/>
    </location>
</feature>
<evidence type="ECO:0000313" key="2">
    <source>
        <dbReference type="EMBL" id="CUO93358.1"/>
    </source>
</evidence>
<protein>
    <submittedName>
        <fullName evidence="2">Sigma-E processing peptidase SpoIIGA</fullName>
    </submittedName>
    <submittedName>
        <fullName evidence="3">Sporulation factor SpoIIGA</fullName>
    </submittedName>
</protein>
<feature type="transmembrane region" description="Helical" evidence="1">
    <location>
        <begin position="92"/>
        <end position="113"/>
    </location>
</feature>
<dbReference type="GO" id="GO:0004190">
    <property type="term" value="F:aspartic-type endopeptidase activity"/>
    <property type="evidence" value="ECO:0007669"/>
    <property type="project" value="InterPro"/>
</dbReference>
<gene>
    <name evidence="3" type="ORF">DLSSTS7063_01691</name>
    <name evidence="2" type="ORF">ERS852526_00017</name>
</gene>
<evidence type="ECO:0000313" key="3">
    <source>
        <dbReference type="EMBL" id="VUX09934.1"/>
    </source>
</evidence>
<reference evidence="2 4" key="1">
    <citation type="submission" date="2015-09" db="EMBL/GenBank/DDBJ databases">
        <authorList>
            <consortium name="Pathogen Informatics"/>
        </authorList>
    </citation>
    <scope>NUCLEOTIDE SEQUENCE [LARGE SCALE GENOMIC DNA]</scope>
    <source>
        <strain evidence="2 4">2789STDY5834914</strain>
    </source>
</reference>
<dbReference type="RefSeq" id="WP_028086706.1">
    <property type="nucleotide sequence ID" value="NZ_AP031429.1"/>
</dbReference>
<organism evidence="2 4">
    <name type="scientific">Dorea longicatena</name>
    <dbReference type="NCBI Taxonomy" id="88431"/>
    <lineage>
        <taxon>Bacteria</taxon>
        <taxon>Bacillati</taxon>
        <taxon>Bacillota</taxon>
        <taxon>Clostridia</taxon>
        <taxon>Lachnospirales</taxon>
        <taxon>Lachnospiraceae</taxon>
        <taxon>Dorea</taxon>
    </lineage>
</organism>
<dbReference type="GO" id="GO:0030436">
    <property type="term" value="P:asexual sporulation"/>
    <property type="evidence" value="ECO:0007669"/>
    <property type="project" value="InterPro"/>
</dbReference>
<name>A0A174J6U4_9FIRM</name>
<evidence type="ECO:0000313" key="5">
    <source>
        <dbReference type="Proteomes" id="UP000398619"/>
    </source>
</evidence>
<keyword evidence="1" id="KW-0472">Membrane</keyword>
<dbReference type="InterPro" id="IPR005081">
    <property type="entry name" value="SpoIIGA"/>
</dbReference>
<dbReference type="Proteomes" id="UP000398619">
    <property type="component" value="Unassembled WGS sequence"/>
</dbReference>
<dbReference type="EMBL" id="CZAY01000001">
    <property type="protein sequence ID" value="CUO93358.1"/>
    <property type="molecule type" value="Genomic_DNA"/>
</dbReference>
<dbReference type="GeneID" id="96227333"/>
<feature type="transmembrane region" description="Helical" evidence="1">
    <location>
        <begin position="6"/>
        <end position="25"/>
    </location>
</feature>
<accession>A0A174J6U4</accession>
<dbReference type="AlphaFoldDB" id="A0A174J6U4"/>
<evidence type="ECO:0000256" key="1">
    <source>
        <dbReference type="SAM" id="Phobius"/>
    </source>
</evidence>
<feature type="transmembrane region" description="Helical" evidence="1">
    <location>
        <begin position="119"/>
        <end position="140"/>
    </location>
</feature>
<dbReference type="EMBL" id="CABHNM010000038">
    <property type="protein sequence ID" value="VUX09934.1"/>
    <property type="molecule type" value="Genomic_DNA"/>
</dbReference>
<proteinExistence type="predicted"/>
<dbReference type="Proteomes" id="UP000095485">
    <property type="component" value="Unassembled WGS sequence"/>
</dbReference>
<keyword evidence="1" id="KW-1133">Transmembrane helix</keyword>
<keyword evidence="1" id="KW-0812">Transmembrane</keyword>
<dbReference type="STRING" id="88431.ERS852423_00861"/>